<dbReference type="GO" id="GO:0004697">
    <property type="term" value="F:diacylglycerol-dependent serine/threonine kinase activity"/>
    <property type="evidence" value="ECO:0007669"/>
    <property type="project" value="UniProtKB-EC"/>
</dbReference>
<dbReference type="InterPro" id="IPR000719">
    <property type="entry name" value="Prot_kinase_dom"/>
</dbReference>
<feature type="compositionally biased region" description="Low complexity" evidence="8">
    <location>
        <begin position="45"/>
        <end position="62"/>
    </location>
</feature>
<feature type="binding site" evidence="7">
    <location>
        <position position="649"/>
    </location>
    <ligand>
        <name>ATP</name>
        <dbReference type="ChEBI" id="CHEBI:30616"/>
    </ligand>
</feature>
<keyword evidence="3" id="KW-0808">Transferase</keyword>
<dbReference type="PROSITE" id="PS00107">
    <property type="entry name" value="PROTEIN_KINASE_ATP"/>
    <property type="match status" value="1"/>
</dbReference>
<feature type="region of interest" description="Disordered" evidence="8">
    <location>
        <begin position="213"/>
        <end position="247"/>
    </location>
</feature>
<feature type="non-terminal residue" evidence="11">
    <location>
        <position position="917"/>
    </location>
</feature>
<reference evidence="11 12" key="1">
    <citation type="journal article" date="2017" name="Curr. Biol.">
        <title>Genome architecture and evolution of a unichromosomal asexual nematode.</title>
        <authorList>
            <person name="Fradin H."/>
            <person name="Zegar C."/>
            <person name="Gutwein M."/>
            <person name="Lucas J."/>
            <person name="Kovtun M."/>
            <person name="Corcoran D."/>
            <person name="Baugh L.R."/>
            <person name="Kiontke K."/>
            <person name="Gunsalus K."/>
            <person name="Fitch D.H."/>
            <person name="Piano F."/>
        </authorList>
    </citation>
    <scope>NUCLEOTIDE SEQUENCE [LARGE SCALE GENOMIC DNA]</scope>
    <source>
        <strain evidence="11">PF1309</strain>
    </source>
</reference>
<protein>
    <recommendedName>
        <fullName evidence="1">protein kinase C</fullName>
        <ecNumber evidence="1">2.7.11.13</ecNumber>
    </recommendedName>
</protein>
<feature type="compositionally biased region" description="Polar residues" evidence="8">
    <location>
        <begin position="452"/>
        <end position="463"/>
    </location>
</feature>
<evidence type="ECO:0000256" key="4">
    <source>
        <dbReference type="ARBA" id="ARBA00022741"/>
    </source>
</evidence>
<feature type="domain" description="AGC-kinase C-terminal" evidence="10">
    <location>
        <begin position="897"/>
        <end position="917"/>
    </location>
</feature>
<dbReference type="SUPFAM" id="SSF56112">
    <property type="entry name" value="Protein kinase-like (PK-like)"/>
    <property type="match status" value="1"/>
</dbReference>
<keyword evidence="5" id="KW-0418">Kinase</keyword>
<dbReference type="PROSITE" id="PS50011">
    <property type="entry name" value="PROTEIN_KINASE_DOM"/>
    <property type="match status" value="1"/>
</dbReference>
<evidence type="ECO:0000256" key="7">
    <source>
        <dbReference type="PROSITE-ProRule" id="PRU10141"/>
    </source>
</evidence>
<dbReference type="InterPro" id="IPR011009">
    <property type="entry name" value="Kinase-like_dom_sf"/>
</dbReference>
<feature type="compositionally biased region" description="Low complexity" evidence="8">
    <location>
        <begin position="589"/>
        <end position="603"/>
    </location>
</feature>
<sequence length="917" mass="102604">MALLKYSNELSMDSQRYKELMDEIEEYRMHPVSSPYHQRYQERFSPPSSSPSTPLSESPSKSATLPRSMYGRRLSTLPPTLAVSGRLEVRVIGCQNLVQEVIDRGLRTEKLGVSASTALANDLANASKSKGGNASKIGQRPTRFYSRRKPYMIGGWCGRHTSPEPHGFPFTIHEKKSYNGGGQPYWRTTSATTYSSACQTSSNLPPLCAAASSTLHPTSTGKPSPKKLHRPASLPPNAVFDTTNSNRSSQSDEVFAVLRLDSRIVAQTDARPLSQNAWDQRFSIELDRSKELEIEIFYRDCRSMCAFAVVRLGNLIENQDQAGRIVKLEPQGDLFAEFKYLNPVVSRKPKLGRQKRLFKVKEHKDNGNLKKQLGVHALSRMLKGRENEPIVDYGTPGTQPAFGTRDSRFGKQGADSPTNRSQRPAPFRPQQSNPAFNLDDIKIALPSDSRRQSIPANRMQQIDKSAASPTASSAVSSATPQTIRYHRDLVTDQSGQQQQQQSQYIPTPFQTAATLPQIPSSSKSYGGLGNNASAFHQQQKVFDNDVHFASPPSVARPSQAPPTIPSTLSSHQQQQQQQQRVLPSTPRYSSASGSANSTSSSSAFGLPSLGGGQTLTVDKFRLISVLGRGHFGKVILAQFKPAQSYYALKILKKGDILGRDEVESLMVEKRIFEVASRARHPFLVNLFGCFQTPEHVFFVMEYSMGGDLMRHIHDDIFSEERSCFYAACVLLGLEFLHKNNIIYRFATAERMEGMKTNCRDLKLDNLLLDKEGYVKLADFGLCKEGMGPYDKTSTFCGTPEFLAPEVLTESSYTRSIDWWGLGVLIFEMLVGEPPFSGDDEEEIFDSIVNDEVRYPRFLSIESICIMRRLLRKNPDKRLGAGDRDSEEVKSQKFFKHINWEWDKLLGKEIRPMFVPNI</sequence>
<evidence type="ECO:0000256" key="1">
    <source>
        <dbReference type="ARBA" id="ARBA00012429"/>
    </source>
</evidence>
<name>A0A2A2K0D6_9BILA</name>
<dbReference type="EC" id="2.7.11.13" evidence="1"/>
<evidence type="ECO:0000259" key="9">
    <source>
        <dbReference type="PROSITE" id="PS50011"/>
    </source>
</evidence>
<dbReference type="Gene3D" id="1.10.510.10">
    <property type="entry name" value="Transferase(Phosphotransferase) domain 1"/>
    <property type="match status" value="1"/>
</dbReference>
<evidence type="ECO:0000313" key="11">
    <source>
        <dbReference type="EMBL" id="PAV67401.1"/>
    </source>
</evidence>
<evidence type="ECO:0000256" key="6">
    <source>
        <dbReference type="ARBA" id="ARBA00022840"/>
    </source>
</evidence>
<dbReference type="SMART" id="SM00220">
    <property type="entry name" value="S_TKc"/>
    <property type="match status" value="1"/>
</dbReference>
<evidence type="ECO:0000256" key="8">
    <source>
        <dbReference type="SAM" id="MobiDB-lite"/>
    </source>
</evidence>
<feature type="region of interest" description="Disordered" evidence="8">
    <location>
        <begin position="387"/>
        <end position="481"/>
    </location>
</feature>
<keyword evidence="4 7" id="KW-0547">Nucleotide-binding</keyword>
<dbReference type="InterPro" id="IPR035892">
    <property type="entry name" value="C2_domain_sf"/>
</dbReference>
<comment type="caution">
    <text evidence="11">The sequence shown here is derived from an EMBL/GenBank/DDBJ whole genome shotgun (WGS) entry which is preliminary data.</text>
</comment>
<feature type="compositionally biased region" description="Polar residues" evidence="8">
    <location>
        <begin position="213"/>
        <end position="222"/>
    </location>
</feature>
<dbReference type="STRING" id="2018661.A0A2A2K0D6"/>
<evidence type="ECO:0000256" key="3">
    <source>
        <dbReference type="ARBA" id="ARBA00022679"/>
    </source>
</evidence>
<dbReference type="Gene3D" id="3.30.200.20">
    <property type="entry name" value="Phosphorylase Kinase, domain 1"/>
    <property type="match status" value="1"/>
</dbReference>
<evidence type="ECO:0000256" key="5">
    <source>
        <dbReference type="ARBA" id="ARBA00022777"/>
    </source>
</evidence>
<keyword evidence="2" id="KW-0723">Serine/threonine-protein kinase</keyword>
<dbReference type="EMBL" id="LIAE01009932">
    <property type="protein sequence ID" value="PAV67401.1"/>
    <property type="molecule type" value="Genomic_DNA"/>
</dbReference>
<dbReference type="Pfam" id="PF00069">
    <property type="entry name" value="Pkinase"/>
    <property type="match status" value="1"/>
</dbReference>
<dbReference type="Proteomes" id="UP000218231">
    <property type="component" value="Unassembled WGS sequence"/>
</dbReference>
<dbReference type="PANTHER" id="PTHR24351">
    <property type="entry name" value="RIBOSOMAL PROTEIN S6 KINASE"/>
    <property type="match status" value="1"/>
</dbReference>
<dbReference type="InterPro" id="IPR000961">
    <property type="entry name" value="AGC-kinase_C"/>
</dbReference>
<dbReference type="AlphaFoldDB" id="A0A2A2K0D6"/>
<feature type="region of interest" description="Disordered" evidence="8">
    <location>
        <begin position="547"/>
        <end position="603"/>
    </location>
</feature>
<dbReference type="GO" id="GO:0005524">
    <property type="term" value="F:ATP binding"/>
    <property type="evidence" value="ECO:0007669"/>
    <property type="project" value="UniProtKB-UniRule"/>
</dbReference>
<keyword evidence="6 7" id="KW-0067">ATP-binding</keyword>
<organism evidence="11 12">
    <name type="scientific">Diploscapter pachys</name>
    <dbReference type="NCBI Taxonomy" id="2018661"/>
    <lineage>
        <taxon>Eukaryota</taxon>
        <taxon>Metazoa</taxon>
        <taxon>Ecdysozoa</taxon>
        <taxon>Nematoda</taxon>
        <taxon>Chromadorea</taxon>
        <taxon>Rhabditida</taxon>
        <taxon>Rhabditina</taxon>
        <taxon>Rhabditomorpha</taxon>
        <taxon>Rhabditoidea</taxon>
        <taxon>Rhabditidae</taxon>
        <taxon>Diploscapter</taxon>
    </lineage>
</organism>
<dbReference type="SUPFAM" id="SSF49562">
    <property type="entry name" value="C2 domain (Calcium/lipid-binding domain, CaLB)"/>
    <property type="match status" value="1"/>
</dbReference>
<keyword evidence="12" id="KW-1185">Reference proteome</keyword>
<dbReference type="PROSITE" id="PS51285">
    <property type="entry name" value="AGC_KINASE_CTER"/>
    <property type="match status" value="1"/>
</dbReference>
<feature type="domain" description="Protein kinase" evidence="9">
    <location>
        <begin position="620"/>
        <end position="894"/>
    </location>
</feature>
<dbReference type="FunFam" id="1.10.510.10:FF:000210">
    <property type="entry name" value="Non-specific serine/threonine protein kinase"/>
    <property type="match status" value="1"/>
</dbReference>
<dbReference type="FunFam" id="3.30.200.20:FF:000058">
    <property type="entry name" value="Putative serine/threonine-protein kinase N2"/>
    <property type="match status" value="1"/>
</dbReference>
<gene>
    <name evidence="11" type="ORF">WR25_03132</name>
</gene>
<evidence type="ECO:0000313" key="12">
    <source>
        <dbReference type="Proteomes" id="UP000218231"/>
    </source>
</evidence>
<dbReference type="InterPro" id="IPR017441">
    <property type="entry name" value="Protein_kinase_ATP_BS"/>
</dbReference>
<dbReference type="OrthoDB" id="63267at2759"/>
<proteinExistence type="predicted"/>
<accession>A0A2A2K0D6</accession>
<feature type="region of interest" description="Disordered" evidence="8">
    <location>
        <begin position="35"/>
        <end position="71"/>
    </location>
</feature>
<evidence type="ECO:0000259" key="10">
    <source>
        <dbReference type="PROSITE" id="PS51285"/>
    </source>
</evidence>
<evidence type="ECO:0000256" key="2">
    <source>
        <dbReference type="ARBA" id="ARBA00022527"/>
    </source>
</evidence>
<feature type="compositionally biased region" description="Low complexity" evidence="8">
    <location>
        <begin position="465"/>
        <end position="480"/>
    </location>
</feature>